<keyword evidence="3" id="KW-1185">Reference proteome</keyword>
<dbReference type="Proteomes" id="UP000241890">
    <property type="component" value="Unassembled WGS sequence"/>
</dbReference>
<name>A0A2R5GF05_9STRA</name>
<feature type="region of interest" description="Disordered" evidence="1">
    <location>
        <begin position="1"/>
        <end position="109"/>
    </location>
</feature>
<sequence length="330" mass="34501">MLGAPAAGPAAGPAASGSGSGRPSETLVRLEQRHEGDLDGFTAPPPSEGSEHSGEGRAAAGDGRNDGDGDDDDDDDDDKGNYFYQNNDDDNNDSELAQTRFNRAGVPDQRLNLMTLDRLQMQNGNESDENDSSGARAPSDDEFAAAVTSTLYQEPKPIDTASPPHFQPDRSPLLAAAREAIDDAELDAWLLDGRDSAPALCCAGCCSLFSFLVVLFGSDSYLFGDVTTSTGASDEDEDEEDDDEDEKGGGGGGGAVGDGAETPGAVAISRLGSSRGSPARFNPFPAEPAARRESASSLKLVSFGEPGTCGTMGEFGSSEYRLRLRQKSWN</sequence>
<feature type="compositionally biased region" description="Acidic residues" evidence="1">
    <location>
        <begin position="233"/>
        <end position="246"/>
    </location>
</feature>
<evidence type="ECO:0000313" key="3">
    <source>
        <dbReference type="Proteomes" id="UP000241890"/>
    </source>
</evidence>
<evidence type="ECO:0000313" key="2">
    <source>
        <dbReference type="EMBL" id="GBG27193.1"/>
    </source>
</evidence>
<dbReference type="EMBL" id="BEYU01000028">
    <property type="protein sequence ID" value="GBG27193.1"/>
    <property type="molecule type" value="Genomic_DNA"/>
</dbReference>
<dbReference type="AlphaFoldDB" id="A0A2R5GF05"/>
<gene>
    <name evidence="2" type="ORF">FCC1311_034162</name>
</gene>
<accession>A0A2R5GF05</accession>
<feature type="compositionally biased region" description="Low complexity" evidence="1">
    <location>
        <begin position="278"/>
        <end position="288"/>
    </location>
</feature>
<proteinExistence type="predicted"/>
<evidence type="ECO:0000256" key="1">
    <source>
        <dbReference type="SAM" id="MobiDB-lite"/>
    </source>
</evidence>
<comment type="caution">
    <text evidence="2">The sequence shown here is derived from an EMBL/GenBank/DDBJ whole genome shotgun (WGS) entry which is preliminary data.</text>
</comment>
<feature type="compositionally biased region" description="Basic and acidic residues" evidence="1">
    <location>
        <begin position="28"/>
        <end position="37"/>
    </location>
</feature>
<feature type="region of interest" description="Disordered" evidence="1">
    <location>
        <begin position="228"/>
        <end position="297"/>
    </location>
</feature>
<feature type="compositionally biased region" description="Acidic residues" evidence="1">
    <location>
        <begin position="68"/>
        <end position="78"/>
    </location>
</feature>
<feature type="compositionally biased region" description="Low complexity" evidence="1">
    <location>
        <begin position="1"/>
        <end position="17"/>
    </location>
</feature>
<reference evidence="2 3" key="1">
    <citation type="submission" date="2017-12" db="EMBL/GenBank/DDBJ databases">
        <title>Sequencing, de novo assembly and annotation of complete genome of a new Thraustochytrid species, strain FCC1311.</title>
        <authorList>
            <person name="Sedici K."/>
            <person name="Godart F."/>
            <person name="Aiese Cigliano R."/>
            <person name="Sanseverino W."/>
            <person name="Barakat M."/>
            <person name="Ortet P."/>
            <person name="Marechal E."/>
            <person name="Cagnac O."/>
            <person name="Amato A."/>
        </authorList>
    </citation>
    <scope>NUCLEOTIDE SEQUENCE [LARGE SCALE GENOMIC DNA]</scope>
</reference>
<protein>
    <submittedName>
        <fullName evidence="2">Uncharacterized protein</fullName>
    </submittedName>
</protein>
<dbReference type="InParanoid" id="A0A2R5GF05"/>
<organism evidence="2 3">
    <name type="scientific">Hondaea fermentalgiana</name>
    <dbReference type="NCBI Taxonomy" id="2315210"/>
    <lineage>
        <taxon>Eukaryota</taxon>
        <taxon>Sar</taxon>
        <taxon>Stramenopiles</taxon>
        <taxon>Bigyra</taxon>
        <taxon>Labyrinthulomycetes</taxon>
        <taxon>Thraustochytrida</taxon>
        <taxon>Thraustochytriidae</taxon>
        <taxon>Hondaea</taxon>
    </lineage>
</organism>